<sequence length="310" mass="31922">MATRLRHAIAGAVALGAVLVTAACGASPATTNAANAKALAEPAAAPTGTVAIDDAPPAAGAQNAGLKTADAGALGTIVTTANGMTLYRFDKDSNKPPTSACVEACAKTWPAATLTDDAALEGVDKSLIGSIDRPDGIKQLTISGWPMYMYSKDAKAGDTMGEAVGGTWWSAAPNGTRAKDKIKPAAPGTTVIRAMDVKPFGKIATDANGFTLYRFDKDTVNPSVSNCNGDCAKTWPIIKAEDNIVAEGIDKSLVGSITRADGTKQLTLGGWPMYRYIKDTKVCQTNGEGVGGIWFVASPDGKKAKDKIAK</sequence>
<feature type="signal peptide" evidence="1">
    <location>
        <begin position="1"/>
        <end position="22"/>
    </location>
</feature>
<dbReference type="PROSITE" id="PS51257">
    <property type="entry name" value="PROKAR_LIPOPROTEIN"/>
    <property type="match status" value="1"/>
</dbReference>
<gene>
    <name evidence="2" type="ORF">EV192_111370</name>
</gene>
<dbReference type="GO" id="GO:0043448">
    <property type="term" value="P:alkane catabolic process"/>
    <property type="evidence" value="ECO:0007669"/>
    <property type="project" value="TreeGrafter"/>
</dbReference>
<dbReference type="Pfam" id="PF03640">
    <property type="entry name" value="Lipoprotein_15"/>
    <property type="match status" value="4"/>
</dbReference>
<protein>
    <submittedName>
        <fullName evidence="2">Putative lipoprotein with Yx(FWY)xxD motif</fullName>
    </submittedName>
</protein>
<comment type="caution">
    <text evidence="2">The sequence shown here is derived from an EMBL/GenBank/DDBJ whole genome shotgun (WGS) entry which is preliminary data.</text>
</comment>
<dbReference type="InterPro" id="IPR005297">
    <property type="entry name" value="Lipoprotein_repeat"/>
</dbReference>
<dbReference type="AlphaFoldDB" id="A0A4R2J3Q7"/>
<accession>A0A4R2J3Q7</accession>
<evidence type="ECO:0000313" key="3">
    <source>
        <dbReference type="Proteomes" id="UP000295680"/>
    </source>
</evidence>
<evidence type="ECO:0000313" key="2">
    <source>
        <dbReference type="EMBL" id="TCO53173.1"/>
    </source>
</evidence>
<dbReference type="PANTHER" id="PTHR39335:SF1">
    <property type="entry name" value="BLL4220 PROTEIN"/>
    <property type="match status" value="1"/>
</dbReference>
<proteinExistence type="predicted"/>
<keyword evidence="2" id="KW-0449">Lipoprotein</keyword>
<name>A0A4R2J3Q7_9PSEU</name>
<dbReference type="Proteomes" id="UP000295680">
    <property type="component" value="Unassembled WGS sequence"/>
</dbReference>
<reference evidence="2 3" key="1">
    <citation type="submission" date="2019-03" db="EMBL/GenBank/DDBJ databases">
        <title>Genomic Encyclopedia of Type Strains, Phase IV (KMG-IV): sequencing the most valuable type-strain genomes for metagenomic binning, comparative biology and taxonomic classification.</title>
        <authorList>
            <person name="Goeker M."/>
        </authorList>
    </citation>
    <scope>NUCLEOTIDE SEQUENCE [LARGE SCALE GENOMIC DNA]</scope>
    <source>
        <strain evidence="2 3">DSM 45934</strain>
    </source>
</reference>
<keyword evidence="1" id="KW-0732">Signal</keyword>
<dbReference type="OrthoDB" id="597632at2"/>
<evidence type="ECO:0000256" key="1">
    <source>
        <dbReference type="SAM" id="SignalP"/>
    </source>
</evidence>
<dbReference type="RefSeq" id="WP_132124176.1">
    <property type="nucleotide sequence ID" value="NZ_SLWS01000011.1"/>
</dbReference>
<feature type="chain" id="PRO_5038446679" evidence="1">
    <location>
        <begin position="23"/>
        <end position="310"/>
    </location>
</feature>
<keyword evidence="3" id="KW-1185">Reference proteome</keyword>
<dbReference type="EMBL" id="SLWS01000011">
    <property type="protein sequence ID" value="TCO53173.1"/>
    <property type="molecule type" value="Genomic_DNA"/>
</dbReference>
<dbReference type="PANTHER" id="PTHR39335">
    <property type="entry name" value="BLL4220 PROTEIN"/>
    <property type="match status" value="1"/>
</dbReference>
<organism evidence="2 3">
    <name type="scientific">Actinocrispum wychmicini</name>
    <dbReference type="NCBI Taxonomy" id="1213861"/>
    <lineage>
        <taxon>Bacteria</taxon>
        <taxon>Bacillati</taxon>
        <taxon>Actinomycetota</taxon>
        <taxon>Actinomycetes</taxon>
        <taxon>Pseudonocardiales</taxon>
        <taxon>Pseudonocardiaceae</taxon>
        <taxon>Actinocrispum</taxon>
    </lineage>
</organism>